<dbReference type="CDD" id="cd18793">
    <property type="entry name" value="SF2_C_SNF"/>
    <property type="match status" value="1"/>
</dbReference>
<keyword evidence="1" id="KW-0378">Hydrolase</keyword>
<dbReference type="PROSITE" id="PS51192">
    <property type="entry name" value="HELICASE_ATP_BIND_1"/>
    <property type="match status" value="1"/>
</dbReference>
<evidence type="ECO:0000259" key="4">
    <source>
        <dbReference type="PROSITE" id="PS51194"/>
    </source>
</evidence>
<feature type="compositionally biased region" description="Low complexity" evidence="2">
    <location>
        <begin position="70"/>
        <end position="84"/>
    </location>
</feature>
<keyword evidence="5" id="KW-0347">Helicase</keyword>
<reference evidence="5 6" key="1">
    <citation type="submission" date="2019-02" db="EMBL/GenBank/DDBJ databases">
        <title>Deep-cultivation of Planctomycetes and their phenomic and genomic characterization uncovers novel biology.</title>
        <authorList>
            <person name="Wiegand S."/>
            <person name="Jogler M."/>
            <person name="Boedeker C."/>
            <person name="Pinto D."/>
            <person name="Vollmers J."/>
            <person name="Rivas-Marin E."/>
            <person name="Kohn T."/>
            <person name="Peeters S.H."/>
            <person name="Heuer A."/>
            <person name="Rast P."/>
            <person name="Oberbeckmann S."/>
            <person name="Bunk B."/>
            <person name="Jeske O."/>
            <person name="Meyerdierks A."/>
            <person name="Storesund J.E."/>
            <person name="Kallscheuer N."/>
            <person name="Luecker S."/>
            <person name="Lage O.M."/>
            <person name="Pohl T."/>
            <person name="Merkel B.J."/>
            <person name="Hornburger P."/>
            <person name="Mueller R.-W."/>
            <person name="Bruemmer F."/>
            <person name="Labrenz M."/>
            <person name="Spormann A.M."/>
            <person name="Op den Camp H."/>
            <person name="Overmann J."/>
            <person name="Amann R."/>
            <person name="Jetten M.S.M."/>
            <person name="Mascher T."/>
            <person name="Medema M.H."/>
            <person name="Devos D.P."/>
            <person name="Kaster A.-K."/>
            <person name="Ovreas L."/>
            <person name="Rohde M."/>
            <person name="Galperin M.Y."/>
            <person name="Jogler C."/>
        </authorList>
    </citation>
    <scope>NUCLEOTIDE SEQUENCE [LARGE SCALE GENOMIC DNA]</scope>
    <source>
        <strain evidence="5 6">Pla175</strain>
    </source>
</reference>
<evidence type="ECO:0000313" key="5">
    <source>
        <dbReference type="EMBL" id="QDU88308.1"/>
    </source>
</evidence>
<evidence type="ECO:0000313" key="6">
    <source>
        <dbReference type="Proteomes" id="UP000317429"/>
    </source>
</evidence>
<dbReference type="Pfam" id="PF00271">
    <property type="entry name" value="Helicase_C"/>
    <property type="match status" value="1"/>
</dbReference>
<dbReference type="AlphaFoldDB" id="A0A518DA42"/>
<proteinExistence type="predicted"/>
<dbReference type="Proteomes" id="UP000317429">
    <property type="component" value="Chromosome"/>
</dbReference>
<dbReference type="InterPro" id="IPR038718">
    <property type="entry name" value="SNF2-like_sf"/>
</dbReference>
<dbReference type="InterPro" id="IPR014001">
    <property type="entry name" value="Helicase_ATP-bd"/>
</dbReference>
<dbReference type="GO" id="GO:0005524">
    <property type="term" value="F:ATP binding"/>
    <property type="evidence" value="ECO:0007669"/>
    <property type="project" value="InterPro"/>
</dbReference>
<dbReference type="RefSeq" id="WP_145283089.1">
    <property type="nucleotide sequence ID" value="NZ_CP036291.1"/>
</dbReference>
<feature type="region of interest" description="Disordered" evidence="2">
    <location>
        <begin position="70"/>
        <end position="99"/>
    </location>
</feature>
<dbReference type="InterPro" id="IPR027417">
    <property type="entry name" value="P-loop_NTPase"/>
</dbReference>
<keyword evidence="5" id="KW-0547">Nucleotide-binding</keyword>
<accession>A0A518DA42</accession>
<feature type="compositionally biased region" description="Basic residues" evidence="2">
    <location>
        <begin position="85"/>
        <end position="96"/>
    </location>
</feature>
<organism evidence="5 6">
    <name type="scientific">Pirellulimonas nuda</name>
    <dbReference type="NCBI Taxonomy" id="2528009"/>
    <lineage>
        <taxon>Bacteria</taxon>
        <taxon>Pseudomonadati</taxon>
        <taxon>Planctomycetota</taxon>
        <taxon>Planctomycetia</taxon>
        <taxon>Pirellulales</taxon>
        <taxon>Lacipirellulaceae</taxon>
        <taxon>Pirellulimonas</taxon>
    </lineage>
</organism>
<dbReference type="Gene3D" id="3.40.50.300">
    <property type="entry name" value="P-loop containing nucleotide triphosphate hydrolases"/>
    <property type="match status" value="1"/>
</dbReference>
<keyword evidence="6" id="KW-1185">Reference proteome</keyword>
<gene>
    <name evidence="5" type="ORF">Pla175_16830</name>
</gene>
<evidence type="ECO:0000256" key="2">
    <source>
        <dbReference type="SAM" id="MobiDB-lite"/>
    </source>
</evidence>
<dbReference type="InterPro" id="IPR000330">
    <property type="entry name" value="SNF2_N"/>
</dbReference>
<dbReference type="OrthoDB" id="9814088at2"/>
<evidence type="ECO:0000256" key="1">
    <source>
        <dbReference type="ARBA" id="ARBA00022801"/>
    </source>
</evidence>
<dbReference type="SMART" id="SM00490">
    <property type="entry name" value="HELICc"/>
    <property type="match status" value="1"/>
</dbReference>
<name>A0A518DA42_9BACT</name>
<feature type="domain" description="Helicase C-terminal" evidence="4">
    <location>
        <begin position="400"/>
        <end position="554"/>
    </location>
</feature>
<sequence>MYGPLEPPQVRSVGAAQLCFGVTTAQHPLHAPRAAATAPWATDLEPPTVLSLKPDGYAVRVSGCLMPEAGPVAPTAPRAAAGPRQPRRGGGKRTRVRPPTDVVRLQDRLQYLLQPPLESLIAQESLAFPFEPFDYQYDGVAFLFPRRHAILADEMGLGKTMQAITAIRLLARAGRLTSALLICPKPLVSNWRREFSLWAPELSVAVIDGKQSVRAWAWREASAVVRISNYEAAVRDLDMITGAGPYDLVMLDEAQRVKNASSATAQAVRSIPRTSSWALTGTPIENSIEDLVSILEFVSPGAAKPGTPARALAPMVRDLVLRRRKEQVLADMPPKLVSDEQVDLTPEQWEAYTRAEEEGVVALDALGKEVDLKHVFQLVLRLKQICNFDPVTGASGKLDRLEAELEECVASGRKAIVFSQWVGSLEKIAARIGRFHPLEYHGRVPHSRRDGVIERFRDDPACGVILMSYGAGSVGLNLQFAQYVFLFDRWWNPAVEDQAINRAHRIGAAGTVTVTRYLAAGTIEERIDRVLSEKRALAEAVLGADGPPASYGLTRDDLLELFQRPRSKAAA</sequence>
<dbReference type="GO" id="GO:0004386">
    <property type="term" value="F:helicase activity"/>
    <property type="evidence" value="ECO:0007669"/>
    <property type="project" value="UniProtKB-KW"/>
</dbReference>
<feature type="domain" description="Helicase ATP-binding" evidence="3">
    <location>
        <begin position="140"/>
        <end position="301"/>
    </location>
</feature>
<dbReference type="InterPro" id="IPR001650">
    <property type="entry name" value="Helicase_C-like"/>
</dbReference>
<dbReference type="InterPro" id="IPR049730">
    <property type="entry name" value="SNF2/RAD54-like_C"/>
</dbReference>
<dbReference type="KEGG" id="pnd:Pla175_16830"/>
<dbReference type="GO" id="GO:0016787">
    <property type="term" value="F:hydrolase activity"/>
    <property type="evidence" value="ECO:0007669"/>
    <property type="project" value="UniProtKB-KW"/>
</dbReference>
<dbReference type="SUPFAM" id="SSF52540">
    <property type="entry name" value="P-loop containing nucleoside triphosphate hydrolases"/>
    <property type="match status" value="2"/>
</dbReference>
<keyword evidence="5" id="KW-0067">ATP-binding</keyword>
<dbReference type="SMART" id="SM00487">
    <property type="entry name" value="DEXDc"/>
    <property type="match status" value="1"/>
</dbReference>
<dbReference type="PROSITE" id="PS51194">
    <property type="entry name" value="HELICASE_CTER"/>
    <property type="match status" value="1"/>
</dbReference>
<dbReference type="Pfam" id="PF00176">
    <property type="entry name" value="SNF2-rel_dom"/>
    <property type="match status" value="1"/>
</dbReference>
<dbReference type="EMBL" id="CP036291">
    <property type="protein sequence ID" value="QDU88308.1"/>
    <property type="molecule type" value="Genomic_DNA"/>
</dbReference>
<protein>
    <submittedName>
        <fullName evidence="5">ATP-dependent helicase HepA</fullName>
    </submittedName>
</protein>
<dbReference type="PANTHER" id="PTHR10799">
    <property type="entry name" value="SNF2/RAD54 HELICASE FAMILY"/>
    <property type="match status" value="1"/>
</dbReference>
<dbReference type="Gene3D" id="3.40.50.10810">
    <property type="entry name" value="Tandem AAA-ATPase domain"/>
    <property type="match status" value="1"/>
</dbReference>
<evidence type="ECO:0000259" key="3">
    <source>
        <dbReference type="PROSITE" id="PS51192"/>
    </source>
</evidence>